<feature type="domain" description="ABC transmembrane type-1" evidence="8">
    <location>
        <begin position="77"/>
        <end position="271"/>
    </location>
</feature>
<gene>
    <name evidence="9" type="ORF">E7512_01860</name>
</gene>
<protein>
    <submittedName>
        <fullName evidence="9">Carbohydrate ABC transporter permease</fullName>
    </submittedName>
</protein>
<evidence type="ECO:0000256" key="3">
    <source>
        <dbReference type="ARBA" id="ARBA00022475"/>
    </source>
</evidence>
<comment type="similarity">
    <text evidence="7">Belongs to the binding-protein-dependent transport system permease family.</text>
</comment>
<keyword evidence="5 7" id="KW-1133">Transmembrane helix</keyword>
<evidence type="ECO:0000256" key="2">
    <source>
        <dbReference type="ARBA" id="ARBA00022448"/>
    </source>
</evidence>
<feature type="transmembrane region" description="Helical" evidence="7">
    <location>
        <begin position="83"/>
        <end position="103"/>
    </location>
</feature>
<keyword evidence="4 7" id="KW-0812">Transmembrane</keyword>
<feature type="transmembrane region" description="Helical" evidence="7">
    <location>
        <begin position="12"/>
        <end position="33"/>
    </location>
</feature>
<dbReference type="Gene3D" id="1.10.3720.10">
    <property type="entry name" value="MetI-like"/>
    <property type="match status" value="1"/>
</dbReference>
<reference evidence="9" key="1">
    <citation type="submission" date="2019-04" db="EMBL/GenBank/DDBJ databases">
        <title>Evolution of Biomass-Degrading Anaerobic Consortia Revealed by Metagenomics.</title>
        <authorList>
            <person name="Peng X."/>
        </authorList>
    </citation>
    <scope>NUCLEOTIDE SEQUENCE</scope>
    <source>
        <strain evidence="9">SIG551</strain>
    </source>
</reference>
<sequence>MNRVSRFSLNAAFRYGVLIVIGVFLIYPLLWMVGSSFKENLDIFGTLAILPPKGRGTLENFKSAWQIKSDHTLPFYFGNTMKFLIPKTIFTIVSSTITAYVVARKKFVGKKFVFTAIIITLLMPELAFRIPLYLLFRDVGLLNTFAALYVQDIFAAGTCSFFIFMEIQFMRSIPRELDEASVIDGCSDLQTLIYVIVPILKPIIITVGLLCFMWGMNDFQGPLIYLRTPDKMVMSMILKQQLDGDTMVVYGKLFAASFMALLPMIAIFFAGSRYFVDGVANSGGKE</sequence>
<feature type="transmembrane region" description="Helical" evidence="7">
    <location>
        <begin position="191"/>
        <end position="216"/>
    </location>
</feature>
<dbReference type="PROSITE" id="PS50928">
    <property type="entry name" value="ABC_TM1"/>
    <property type="match status" value="1"/>
</dbReference>
<feature type="transmembrane region" description="Helical" evidence="7">
    <location>
        <begin position="253"/>
        <end position="276"/>
    </location>
</feature>
<dbReference type="PANTHER" id="PTHR43744:SF6">
    <property type="entry name" value="ABC TRANSPORTER PERMEASE PROTEIN YESQ-RELATED"/>
    <property type="match status" value="1"/>
</dbReference>
<dbReference type="Proteomes" id="UP000754750">
    <property type="component" value="Unassembled WGS sequence"/>
</dbReference>
<dbReference type="RefSeq" id="WP_020074631.1">
    <property type="nucleotide sequence ID" value="NZ_JBKWRC010000001.1"/>
</dbReference>
<keyword evidence="2 7" id="KW-0813">Transport</keyword>
<organism evidence="9 10">
    <name type="scientific">Faecalispora sporosphaeroides</name>
    <dbReference type="NCBI Taxonomy" id="1549"/>
    <lineage>
        <taxon>Bacteria</taxon>
        <taxon>Bacillati</taxon>
        <taxon>Bacillota</taxon>
        <taxon>Clostridia</taxon>
        <taxon>Eubacteriales</taxon>
        <taxon>Oscillospiraceae</taxon>
        <taxon>Faecalispora</taxon>
    </lineage>
</organism>
<evidence type="ECO:0000259" key="8">
    <source>
        <dbReference type="PROSITE" id="PS50928"/>
    </source>
</evidence>
<dbReference type="AlphaFoldDB" id="A0A928KQJ7"/>
<keyword evidence="6 7" id="KW-0472">Membrane</keyword>
<feature type="transmembrane region" description="Helical" evidence="7">
    <location>
        <begin position="112"/>
        <end position="136"/>
    </location>
</feature>
<evidence type="ECO:0000313" key="10">
    <source>
        <dbReference type="Proteomes" id="UP000754750"/>
    </source>
</evidence>
<dbReference type="PANTHER" id="PTHR43744">
    <property type="entry name" value="ABC TRANSPORTER PERMEASE PROTEIN MG189-RELATED-RELATED"/>
    <property type="match status" value="1"/>
</dbReference>
<name>A0A928KQJ7_9FIRM</name>
<dbReference type="InterPro" id="IPR000515">
    <property type="entry name" value="MetI-like"/>
</dbReference>
<accession>A0A928KQJ7</accession>
<evidence type="ECO:0000256" key="1">
    <source>
        <dbReference type="ARBA" id="ARBA00004651"/>
    </source>
</evidence>
<comment type="subcellular location">
    <subcellularLocation>
        <location evidence="1 7">Cell membrane</location>
        <topology evidence="1 7">Multi-pass membrane protein</topology>
    </subcellularLocation>
</comment>
<proteinExistence type="inferred from homology"/>
<feature type="transmembrane region" description="Helical" evidence="7">
    <location>
        <begin position="148"/>
        <end position="170"/>
    </location>
</feature>
<comment type="caution">
    <text evidence="9">The sequence shown here is derived from an EMBL/GenBank/DDBJ whole genome shotgun (WGS) entry which is preliminary data.</text>
</comment>
<evidence type="ECO:0000256" key="7">
    <source>
        <dbReference type="RuleBase" id="RU363032"/>
    </source>
</evidence>
<evidence type="ECO:0000256" key="5">
    <source>
        <dbReference type="ARBA" id="ARBA00022989"/>
    </source>
</evidence>
<dbReference type="EMBL" id="SVNY01000001">
    <property type="protein sequence ID" value="MBE6832324.1"/>
    <property type="molecule type" value="Genomic_DNA"/>
</dbReference>
<dbReference type="InterPro" id="IPR035906">
    <property type="entry name" value="MetI-like_sf"/>
</dbReference>
<evidence type="ECO:0000256" key="6">
    <source>
        <dbReference type="ARBA" id="ARBA00023136"/>
    </source>
</evidence>
<dbReference type="CDD" id="cd06261">
    <property type="entry name" value="TM_PBP2"/>
    <property type="match status" value="1"/>
</dbReference>
<evidence type="ECO:0000256" key="4">
    <source>
        <dbReference type="ARBA" id="ARBA00022692"/>
    </source>
</evidence>
<dbReference type="GO" id="GO:0005886">
    <property type="term" value="C:plasma membrane"/>
    <property type="evidence" value="ECO:0007669"/>
    <property type="project" value="UniProtKB-SubCell"/>
</dbReference>
<evidence type="ECO:0000313" key="9">
    <source>
        <dbReference type="EMBL" id="MBE6832324.1"/>
    </source>
</evidence>
<dbReference type="Pfam" id="PF00528">
    <property type="entry name" value="BPD_transp_1"/>
    <property type="match status" value="1"/>
</dbReference>
<dbReference type="SUPFAM" id="SSF161098">
    <property type="entry name" value="MetI-like"/>
    <property type="match status" value="1"/>
</dbReference>
<dbReference type="GO" id="GO:0055085">
    <property type="term" value="P:transmembrane transport"/>
    <property type="evidence" value="ECO:0007669"/>
    <property type="project" value="InterPro"/>
</dbReference>
<keyword evidence="3" id="KW-1003">Cell membrane</keyword>